<feature type="domain" description="Anti-sigma-28 factor FlgM C-terminal" evidence="2">
    <location>
        <begin position="25"/>
        <end position="63"/>
    </location>
</feature>
<dbReference type="InterPro" id="IPR035890">
    <property type="entry name" value="Anti-sigma-28_factor_FlgM_sf"/>
</dbReference>
<reference evidence="3" key="1">
    <citation type="submission" date="2019-11" db="EMBL/GenBank/DDBJ databases">
        <authorList>
            <person name="Kojima H."/>
        </authorList>
    </citation>
    <scope>NUCLEOTIDE SEQUENCE</scope>
    <source>
        <strain evidence="3">H1576</strain>
    </source>
</reference>
<proteinExistence type="predicted"/>
<gene>
    <name evidence="3" type="ORF">GJV85_09825</name>
</gene>
<dbReference type="KEGG" id="saqt:GJV85_09825"/>
<organism evidence="3 4">
    <name type="scientific">Sulfurimonas aquatica</name>
    <dbReference type="NCBI Taxonomy" id="2672570"/>
    <lineage>
        <taxon>Bacteria</taxon>
        <taxon>Pseudomonadati</taxon>
        <taxon>Campylobacterota</taxon>
        <taxon>Epsilonproteobacteria</taxon>
        <taxon>Campylobacterales</taxon>
        <taxon>Sulfurimonadaceae</taxon>
        <taxon>Sulfurimonas</taxon>
    </lineage>
</organism>
<dbReference type="Proteomes" id="UP000671852">
    <property type="component" value="Chromosome"/>
</dbReference>
<accession>A0A975B1A1</accession>
<evidence type="ECO:0000259" key="2">
    <source>
        <dbReference type="Pfam" id="PF04316"/>
    </source>
</evidence>
<dbReference type="SUPFAM" id="SSF101498">
    <property type="entry name" value="Anti-sigma factor FlgM"/>
    <property type="match status" value="1"/>
</dbReference>
<dbReference type="RefSeq" id="WP_207561207.1">
    <property type="nucleotide sequence ID" value="NZ_CP046072.1"/>
</dbReference>
<keyword evidence="3" id="KW-0282">Flagellum</keyword>
<keyword evidence="3" id="KW-0966">Cell projection</keyword>
<keyword evidence="4" id="KW-1185">Reference proteome</keyword>
<reference evidence="3" key="2">
    <citation type="submission" date="2021-04" db="EMBL/GenBank/DDBJ databases">
        <title>Isolation and characterization of a novel species of the genus Sulfurimonas.</title>
        <authorList>
            <person name="Fukui M."/>
        </authorList>
    </citation>
    <scope>NUCLEOTIDE SEQUENCE</scope>
    <source>
        <strain evidence="3">H1576</strain>
    </source>
</reference>
<protein>
    <submittedName>
        <fullName evidence="3">Flagellar biosynthesis anti-sigma factor FlgM</fullName>
    </submittedName>
</protein>
<dbReference type="Pfam" id="PF04316">
    <property type="entry name" value="FlgM"/>
    <property type="match status" value="1"/>
</dbReference>
<evidence type="ECO:0000313" key="4">
    <source>
        <dbReference type="Proteomes" id="UP000671852"/>
    </source>
</evidence>
<feature type="compositionally biased region" description="Polar residues" evidence="1">
    <location>
        <begin position="1"/>
        <end position="10"/>
    </location>
</feature>
<evidence type="ECO:0000313" key="3">
    <source>
        <dbReference type="EMBL" id="QSZ42391.1"/>
    </source>
</evidence>
<evidence type="ECO:0000256" key="1">
    <source>
        <dbReference type="SAM" id="MobiDB-lite"/>
    </source>
</evidence>
<dbReference type="EMBL" id="CP046072">
    <property type="protein sequence ID" value="QSZ42391.1"/>
    <property type="molecule type" value="Genomic_DNA"/>
</dbReference>
<dbReference type="AlphaFoldDB" id="A0A975B1A1"/>
<dbReference type="InterPro" id="IPR031316">
    <property type="entry name" value="FlgM_C"/>
</dbReference>
<sequence length="67" mass="7375">MISQTNSSVLQGAYASKTNETKEQKQGVNITKQGDMSKVEQLRESINSGEYKVNIEALSKKIAESLL</sequence>
<name>A0A975B1A1_9BACT</name>
<feature type="region of interest" description="Disordered" evidence="1">
    <location>
        <begin position="1"/>
        <end position="36"/>
    </location>
</feature>
<keyword evidence="3" id="KW-0969">Cilium</keyword>